<comment type="catalytic activity">
    <reaction evidence="3">
        <text>N-acetyl-D-muramate 6-phosphate + H2O = N-acetyl-D-glucosamine 6-phosphate + (R)-lactate</text>
        <dbReference type="Rhea" id="RHEA:26410"/>
        <dbReference type="ChEBI" id="CHEBI:15377"/>
        <dbReference type="ChEBI" id="CHEBI:16004"/>
        <dbReference type="ChEBI" id="CHEBI:57513"/>
        <dbReference type="ChEBI" id="CHEBI:58722"/>
        <dbReference type="EC" id="4.2.1.126"/>
    </reaction>
</comment>
<dbReference type="NCBIfam" id="TIGR00274">
    <property type="entry name" value="N-acetylmuramic acid 6-phosphate etherase"/>
    <property type="match status" value="1"/>
</dbReference>
<feature type="domain" description="SIS" evidence="5">
    <location>
        <begin position="57"/>
        <end position="219"/>
    </location>
</feature>
<comment type="subunit">
    <text evidence="3">Homodimer.</text>
</comment>
<dbReference type="NCBIfam" id="NF009222">
    <property type="entry name" value="PRK12570.1"/>
    <property type="match status" value="1"/>
</dbReference>
<dbReference type="AlphaFoldDB" id="A0A3E0K4U1"/>
<dbReference type="Gene3D" id="1.10.8.1080">
    <property type="match status" value="1"/>
</dbReference>
<keyword evidence="2 3" id="KW-0119">Carbohydrate metabolism</keyword>
<dbReference type="GO" id="GO:0097367">
    <property type="term" value="F:carbohydrate derivative binding"/>
    <property type="evidence" value="ECO:0007669"/>
    <property type="project" value="InterPro"/>
</dbReference>
<evidence type="ECO:0000313" key="6">
    <source>
        <dbReference type="EMBL" id="REJ28389.1"/>
    </source>
</evidence>
<dbReference type="InterPro" id="IPR040190">
    <property type="entry name" value="MURQ/GCKR"/>
</dbReference>
<comment type="miscellaneous">
    <text evidence="3">A lyase-type mechanism (elimination/hydration) is suggested for the cleavage of the lactyl ether bond of MurNAc 6-phosphate, with the formation of an alpha,beta-unsaturated aldehyde intermediate with (E)-stereochemistry, followed by the syn addition of water to give product.</text>
</comment>
<dbReference type="InterPro" id="IPR001347">
    <property type="entry name" value="SIS_dom"/>
</dbReference>
<dbReference type="Proteomes" id="UP000257014">
    <property type="component" value="Unassembled WGS sequence"/>
</dbReference>
<evidence type="ECO:0000313" key="7">
    <source>
        <dbReference type="Proteomes" id="UP000257014"/>
    </source>
</evidence>
<dbReference type="HAMAP" id="MF_00068">
    <property type="entry name" value="MurQ"/>
    <property type="match status" value="1"/>
</dbReference>
<proteinExistence type="inferred from homology"/>
<feature type="coiled-coil region" evidence="4">
    <location>
        <begin position="105"/>
        <end position="132"/>
    </location>
</feature>
<dbReference type="RefSeq" id="WP_276643665.1">
    <property type="nucleotide sequence ID" value="NZ_QEWE01000017.1"/>
</dbReference>
<comment type="caution">
    <text evidence="6">The sequence shown here is derived from an EMBL/GenBank/DDBJ whole genome shotgun (WGS) entry which is preliminary data.</text>
</comment>
<dbReference type="InterPro" id="IPR005488">
    <property type="entry name" value="Etherase_MurQ"/>
</dbReference>
<dbReference type="Gene3D" id="3.40.50.10490">
    <property type="entry name" value="Glucose-6-phosphate isomerase like protein, domain 1"/>
    <property type="match status" value="1"/>
</dbReference>
<dbReference type="PANTHER" id="PTHR10088:SF4">
    <property type="entry name" value="GLUCOKINASE REGULATORY PROTEIN"/>
    <property type="match status" value="1"/>
</dbReference>
<dbReference type="GO" id="GO:0016803">
    <property type="term" value="F:ether hydrolase activity"/>
    <property type="evidence" value="ECO:0007669"/>
    <property type="project" value="TreeGrafter"/>
</dbReference>
<dbReference type="FunFam" id="3.40.50.10490:FF:000014">
    <property type="entry name" value="N-acetylmuramic acid 6-phosphate etherase"/>
    <property type="match status" value="1"/>
</dbReference>
<keyword evidence="1 3" id="KW-0456">Lyase</keyword>
<comment type="pathway">
    <text evidence="3">Amino-sugar metabolism; N-acetylmuramate degradation.</text>
</comment>
<organism evidence="6 7">
    <name type="scientific">Caldibacillus debilis</name>
    <dbReference type="NCBI Taxonomy" id="301148"/>
    <lineage>
        <taxon>Bacteria</taxon>
        <taxon>Bacillati</taxon>
        <taxon>Bacillota</taxon>
        <taxon>Bacilli</taxon>
        <taxon>Bacillales</taxon>
        <taxon>Bacillaceae</taxon>
        <taxon>Caldibacillus</taxon>
    </lineage>
</organism>
<feature type="active site" description="Proton donor" evidence="3">
    <location>
        <position position="85"/>
    </location>
</feature>
<dbReference type="GO" id="GO:0009254">
    <property type="term" value="P:peptidoglycan turnover"/>
    <property type="evidence" value="ECO:0007669"/>
    <property type="project" value="TreeGrafter"/>
</dbReference>
<sequence>MNELNNHLLTEMKNEQSENLHQFSVFEIIKLMNDQDKQVAYVVEKALPQIEKAIHLMIKAIENNGRVIYFGAGTSGRLGVLDASECPPTFGVSPDLIKGVIAGGDEALRKAIENAEDDVESAVNDVKNHVNENDVVVGISSSGTTPYVLSVIETAQKKKVPTVGITCNLNTKLSKMVDVAIELPVGPEILTGSTRLKAGTAQKMVLNMLSTATMIKTGNVYKNLMVNVKATNKKLKNRAIRIIMDITGADEETAIKTNEMARGDTKTAILMLLFNINFDTAKKTIEKHKGNIVKAIEELKK</sequence>
<dbReference type="GO" id="GO:0097173">
    <property type="term" value="P:N-acetylmuramic acid catabolic process"/>
    <property type="evidence" value="ECO:0007669"/>
    <property type="project" value="UniProtKB-UniPathway"/>
</dbReference>
<dbReference type="NCBIfam" id="NF003915">
    <property type="entry name" value="PRK05441.1"/>
    <property type="match status" value="1"/>
</dbReference>
<dbReference type="SUPFAM" id="SSF53697">
    <property type="entry name" value="SIS domain"/>
    <property type="match status" value="1"/>
</dbReference>
<dbReference type="PROSITE" id="PS01272">
    <property type="entry name" value="GCKR"/>
    <property type="match status" value="1"/>
</dbReference>
<dbReference type="GO" id="GO:0016835">
    <property type="term" value="F:carbon-oxygen lyase activity"/>
    <property type="evidence" value="ECO:0007669"/>
    <property type="project" value="UniProtKB-UniRule"/>
</dbReference>
<evidence type="ECO:0000256" key="4">
    <source>
        <dbReference type="SAM" id="Coils"/>
    </source>
</evidence>
<dbReference type="CDD" id="cd05007">
    <property type="entry name" value="SIS_Etherase"/>
    <property type="match status" value="1"/>
</dbReference>
<comment type="function">
    <text evidence="3">Specifically catalyzes the cleavage of the D-lactyl ether substituent of MurNAc 6-phosphate, producing GlcNAc 6-phosphate and D-lactate.</text>
</comment>
<feature type="active site" evidence="3">
    <location>
        <position position="116"/>
    </location>
</feature>
<protein>
    <recommendedName>
        <fullName evidence="3">N-acetylmuramic acid 6-phosphate etherase</fullName>
        <shortName evidence="3">MurNAc-6-P etherase</shortName>
        <ecNumber evidence="3">4.2.1.126</ecNumber>
    </recommendedName>
    <alternativeName>
        <fullName evidence="3">N-acetylmuramic acid 6-phosphate hydrolase</fullName>
    </alternativeName>
    <alternativeName>
        <fullName evidence="3">N-acetylmuramic acid 6-phosphate lyase</fullName>
    </alternativeName>
</protein>
<evidence type="ECO:0000259" key="5">
    <source>
        <dbReference type="PROSITE" id="PS51464"/>
    </source>
</evidence>
<accession>A0A3E0K4U1</accession>
<comment type="similarity">
    <text evidence="3">Belongs to the GCKR-like family. MurNAc-6-P etherase subfamily.</text>
</comment>
<name>A0A3E0K4U1_9BACI</name>
<dbReference type="EMBL" id="QEWE01000017">
    <property type="protein sequence ID" value="REJ28389.1"/>
    <property type="molecule type" value="Genomic_DNA"/>
</dbReference>
<gene>
    <name evidence="3 6" type="primary">murQ</name>
    <name evidence="6" type="ORF">C6P37_09160</name>
</gene>
<dbReference type="PROSITE" id="PS51464">
    <property type="entry name" value="SIS"/>
    <property type="match status" value="1"/>
</dbReference>
<dbReference type="Pfam" id="PF22645">
    <property type="entry name" value="GKRP_SIS_N"/>
    <property type="match status" value="1"/>
</dbReference>
<evidence type="ECO:0000256" key="2">
    <source>
        <dbReference type="ARBA" id="ARBA00023277"/>
    </source>
</evidence>
<evidence type="ECO:0000256" key="3">
    <source>
        <dbReference type="HAMAP-Rule" id="MF_00068"/>
    </source>
</evidence>
<reference evidence="6 7" key="1">
    <citation type="submission" date="2018-03" db="EMBL/GenBank/DDBJ databases">
        <authorList>
            <person name="Keele B.F."/>
        </authorList>
    </citation>
    <scope>NUCLEOTIDE SEQUENCE [LARGE SCALE GENOMIC DNA]</scope>
    <source>
        <strain evidence="6">ZCTH4_d</strain>
    </source>
</reference>
<dbReference type="UniPathway" id="UPA00342"/>
<dbReference type="EC" id="4.2.1.126" evidence="3"/>
<keyword evidence="4" id="KW-0175">Coiled coil</keyword>
<dbReference type="GO" id="GO:0046348">
    <property type="term" value="P:amino sugar catabolic process"/>
    <property type="evidence" value="ECO:0007669"/>
    <property type="project" value="InterPro"/>
</dbReference>
<dbReference type="PANTHER" id="PTHR10088">
    <property type="entry name" value="GLUCOKINASE REGULATORY PROTEIN"/>
    <property type="match status" value="1"/>
</dbReference>
<dbReference type="InterPro" id="IPR046348">
    <property type="entry name" value="SIS_dom_sf"/>
</dbReference>
<dbReference type="InterPro" id="IPR005486">
    <property type="entry name" value="Glucokinase_regulatory_CS"/>
</dbReference>
<evidence type="ECO:0000256" key="1">
    <source>
        <dbReference type="ARBA" id="ARBA00023239"/>
    </source>
</evidence>